<dbReference type="PROSITE" id="PS00674">
    <property type="entry name" value="AAA"/>
    <property type="match status" value="1"/>
</dbReference>
<feature type="domain" description="AAA+ ATPase" evidence="12">
    <location>
        <begin position="975"/>
        <end position="1134"/>
    </location>
</feature>
<dbReference type="InterPro" id="IPR003593">
    <property type="entry name" value="AAA+_ATPase"/>
</dbReference>
<dbReference type="SUPFAM" id="SSF52540">
    <property type="entry name" value="P-loop containing nucleoside triphosphate hydrolases"/>
    <property type="match status" value="2"/>
</dbReference>
<feature type="compositionally biased region" description="Basic and acidic residues" evidence="11">
    <location>
        <begin position="292"/>
        <end position="307"/>
    </location>
</feature>
<evidence type="ECO:0000256" key="3">
    <source>
        <dbReference type="ARBA" id="ARBA00022593"/>
    </source>
</evidence>
<dbReference type="EMBL" id="JANBQB010000348">
    <property type="protein sequence ID" value="KAJ1977437.1"/>
    <property type="molecule type" value="Genomic_DNA"/>
</dbReference>
<dbReference type="InterPro" id="IPR056995">
    <property type="entry name" value="PEX6_4th_dom"/>
</dbReference>
<keyword evidence="14" id="KW-1185">Reference proteome</keyword>
<protein>
    <recommendedName>
        <fullName evidence="8">Peroxisomal ATPase PEX6</fullName>
    </recommendedName>
    <alternativeName>
        <fullName evidence="9">Peroxin-6</fullName>
    </alternativeName>
</protein>
<evidence type="ECO:0000256" key="7">
    <source>
        <dbReference type="ARBA" id="ARBA00023136"/>
    </source>
</evidence>
<comment type="similarity">
    <text evidence="2">Belongs to the AAA ATPase family.</text>
</comment>
<dbReference type="GO" id="GO:0016887">
    <property type="term" value="F:ATP hydrolysis activity"/>
    <property type="evidence" value="ECO:0007669"/>
    <property type="project" value="InterPro"/>
</dbReference>
<evidence type="ECO:0000256" key="6">
    <source>
        <dbReference type="ARBA" id="ARBA00022840"/>
    </source>
</evidence>
<dbReference type="Pfam" id="PF23315">
    <property type="entry name" value="PEX6_4th"/>
    <property type="match status" value="1"/>
</dbReference>
<dbReference type="Proteomes" id="UP001151582">
    <property type="component" value="Unassembled WGS sequence"/>
</dbReference>
<accession>A0A9W8B0K3</accession>
<evidence type="ECO:0000256" key="11">
    <source>
        <dbReference type="SAM" id="MobiDB-lite"/>
    </source>
</evidence>
<dbReference type="OrthoDB" id="5553750at2759"/>
<dbReference type="GO" id="GO:0005524">
    <property type="term" value="F:ATP binding"/>
    <property type="evidence" value="ECO:0007669"/>
    <property type="project" value="UniProtKB-KW"/>
</dbReference>
<dbReference type="GO" id="GO:0005778">
    <property type="term" value="C:peroxisomal membrane"/>
    <property type="evidence" value="ECO:0007669"/>
    <property type="project" value="TreeGrafter"/>
</dbReference>
<evidence type="ECO:0000256" key="1">
    <source>
        <dbReference type="ARBA" id="ARBA00004370"/>
    </source>
</evidence>
<evidence type="ECO:0000256" key="10">
    <source>
        <dbReference type="ARBA" id="ARBA00048778"/>
    </source>
</evidence>
<sequence>MRLDSLQLPTPRAKVRLDLVSPILASQTHVAHVPHSAVTLLIPQAVATQLALPQAPCYVAWTPDRPLTGPAHAIQESCSVPTAICTAQVFDEHDGVSQALQAAGWLTESAQCWGVIPKSLALSNLLDHTLFGGPGTLEQIEPLPLTQVVFATPHQELYDQSQRNGASPAVFQFICSQLPLVQIGVYYTLPNSSGTVLDLDTLSVQCLGCQPVLQGQIADTTQVILVLSSPDPPGLVPSATDTAPKSDVVIDSSFLWQRQRLGLFDTEALDDLERISLGSDSDEPVDEEETLPADKRLEPRARSRKLESPNTPPAHSATINAVVRMAPMALAVPSGQLAIVRFENTPSGWLSATSDSSWPQFNPFTDAIVSYATLAQLGVHSGANIRVAYGHWPGRVCRVWAWTPPDPSRNTDRPHLWLSPMLACNMNIPYRSITNLLLAPAHGKPSLQNRCEVTVSIAPGHSTNALLLPSLTASEPELDVCTDDTASTILPPARQVTLARISSPVTQDKQLYEGLLQALTDQLAHLGEWILKIGDVIPVILDAVDAKDRYDLLASDQAWSELATGRTLNYARNGQLGCFQVTDIQPLSSATAHAKPSALGQCYRVHTDYTEIIQAGQTHGYVPYCLQMYYQPLTCPGVDSAASATLFPAFQQLLDIVTAFLTPTTQRLHIPTTVLLHGPMGSGKSTTINWVGQWLGMHTYTVACSELAMGNPTPQTVAKALRLHWDHVARYSPCTLVLKGLEAIARKSDELETGQDPPIVHTLKSLFLQLPETYQASKYPLVVVGTCEESDALPPSLLPLFQHEIQIQAPPEPTRRVILDTLLHASRCAPDVTLSKIAQETASFLPRDLVQLVARTVLTAWARVKRAYGLLDQPPSTKADGTPNEYRGQRTALQAGQISCTTWQLVRSGVALTAQDWDEALAATRTEVSDGLGVPKIPNVAWEDVGGLASVKQDILDTVQLPLDHPELFAQGLKKRSGILFYGPPGTGKTLLAKAVATSCSLNFFSVKGPELLNMYIGESEANVRRVFQKARDARPCVIFFDELDSLAPKRGQQGDSGGVMDRIVSQLLAELDDMSSPATTSNAVGSHASSSAAPTNAPADIFVIGATNRPDLLDPALLRPGRFDKLIYLGISESHADQHNILQALTRKFQLAPDLELAQVAEQCPFNYTGADFYALCSDAMLKAMLRQVDLVTQKVAAINDTHERSSPEQVQNISPTITPQYYLEHLATPDETQIVVTLLDFTQALDDLVPSVPMEELERYKRIRDQFAQAPAQPKTNRSST</sequence>
<comment type="catalytic activity">
    <reaction evidence="10">
        <text>ATP + H2O = ADP + phosphate + H(+)</text>
        <dbReference type="Rhea" id="RHEA:13065"/>
        <dbReference type="ChEBI" id="CHEBI:15377"/>
        <dbReference type="ChEBI" id="CHEBI:15378"/>
        <dbReference type="ChEBI" id="CHEBI:30616"/>
        <dbReference type="ChEBI" id="CHEBI:43474"/>
        <dbReference type="ChEBI" id="CHEBI:456216"/>
    </reaction>
    <physiologicalReaction direction="left-to-right" evidence="10">
        <dbReference type="Rhea" id="RHEA:13066"/>
    </physiologicalReaction>
</comment>
<dbReference type="InterPro" id="IPR003959">
    <property type="entry name" value="ATPase_AAA_core"/>
</dbReference>
<gene>
    <name evidence="13" type="primary">PEX6</name>
    <name evidence="13" type="ORF">H4R34_003582</name>
</gene>
<dbReference type="GO" id="GO:0016558">
    <property type="term" value="P:protein import into peroxisome matrix"/>
    <property type="evidence" value="ECO:0007669"/>
    <property type="project" value="TreeGrafter"/>
</dbReference>
<dbReference type="CDD" id="cd19527">
    <property type="entry name" value="RecA-like_PEX6_r2"/>
    <property type="match status" value="1"/>
</dbReference>
<comment type="caution">
    <text evidence="13">The sequence shown here is derived from an EMBL/GenBank/DDBJ whole genome shotgun (WGS) entry which is preliminary data.</text>
</comment>
<feature type="domain" description="AAA+ ATPase" evidence="12">
    <location>
        <begin position="670"/>
        <end position="811"/>
    </location>
</feature>
<keyword evidence="3" id="KW-0962">Peroxisome biogenesis</keyword>
<reference evidence="13" key="1">
    <citation type="submission" date="2022-07" db="EMBL/GenBank/DDBJ databases">
        <title>Phylogenomic reconstructions and comparative analyses of Kickxellomycotina fungi.</title>
        <authorList>
            <person name="Reynolds N.K."/>
            <person name="Stajich J.E."/>
            <person name="Barry K."/>
            <person name="Grigoriev I.V."/>
            <person name="Crous P."/>
            <person name="Smith M.E."/>
        </authorList>
    </citation>
    <scope>NUCLEOTIDE SEQUENCE</scope>
    <source>
        <strain evidence="13">RSA 567</strain>
    </source>
</reference>
<dbReference type="Gene3D" id="3.40.50.300">
    <property type="entry name" value="P-loop containing nucleotide triphosphate hydrolases"/>
    <property type="match status" value="2"/>
</dbReference>
<dbReference type="InterPro" id="IPR047533">
    <property type="entry name" value="RecA-like_PEX6_r2"/>
</dbReference>
<dbReference type="PANTHER" id="PTHR23077:SF9">
    <property type="entry name" value="PEROXISOMAL ATPASE PEX6"/>
    <property type="match status" value="1"/>
</dbReference>
<evidence type="ECO:0000259" key="12">
    <source>
        <dbReference type="SMART" id="SM00382"/>
    </source>
</evidence>
<proteinExistence type="inferred from homology"/>
<feature type="region of interest" description="Disordered" evidence="11">
    <location>
        <begin position="275"/>
        <end position="317"/>
    </location>
</feature>
<dbReference type="Pfam" id="PF00004">
    <property type="entry name" value="AAA"/>
    <property type="match status" value="2"/>
</dbReference>
<dbReference type="Gene3D" id="1.10.8.60">
    <property type="match status" value="2"/>
</dbReference>
<evidence type="ECO:0000313" key="14">
    <source>
        <dbReference type="Proteomes" id="UP001151582"/>
    </source>
</evidence>
<evidence type="ECO:0000313" key="13">
    <source>
        <dbReference type="EMBL" id="KAJ1977437.1"/>
    </source>
</evidence>
<feature type="compositionally biased region" description="Acidic residues" evidence="11">
    <location>
        <begin position="280"/>
        <end position="291"/>
    </location>
</feature>
<dbReference type="GO" id="GO:0005829">
    <property type="term" value="C:cytosol"/>
    <property type="evidence" value="ECO:0007669"/>
    <property type="project" value="TreeGrafter"/>
</dbReference>
<evidence type="ECO:0000256" key="4">
    <source>
        <dbReference type="ARBA" id="ARBA00022741"/>
    </source>
</evidence>
<evidence type="ECO:0000256" key="9">
    <source>
        <dbReference type="ARBA" id="ARBA00034920"/>
    </source>
</evidence>
<evidence type="ECO:0000256" key="2">
    <source>
        <dbReference type="ARBA" id="ARBA00006914"/>
    </source>
</evidence>
<dbReference type="InterPro" id="IPR003960">
    <property type="entry name" value="ATPase_AAA_CS"/>
</dbReference>
<keyword evidence="6" id="KW-0067">ATP-binding</keyword>
<evidence type="ECO:0000256" key="5">
    <source>
        <dbReference type="ARBA" id="ARBA00022801"/>
    </source>
</evidence>
<dbReference type="SMART" id="SM00382">
    <property type="entry name" value="AAA"/>
    <property type="match status" value="2"/>
</dbReference>
<dbReference type="InterPro" id="IPR050168">
    <property type="entry name" value="AAA_ATPase_domain"/>
</dbReference>
<name>A0A9W8B0K3_9FUNG</name>
<keyword evidence="5" id="KW-0378">Hydrolase</keyword>
<keyword evidence="4" id="KW-0547">Nucleotide-binding</keyword>
<comment type="subcellular location">
    <subcellularLocation>
        <location evidence="1">Membrane</location>
    </subcellularLocation>
</comment>
<dbReference type="FunFam" id="1.10.8.60:FF:000039">
    <property type="entry name" value="peroxisome biogenesis factor 6"/>
    <property type="match status" value="1"/>
</dbReference>
<dbReference type="InterPro" id="IPR027417">
    <property type="entry name" value="P-loop_NTPase"/>
</dbReference>
<organism evidence="13 14">
    <name type="scientific">Dimargaris verticillata</name>
    <dbReference type="NCBI Taxonomy" id="2761393"/>
    <lineage>
        <taxon>Eukaryota</taxon>
        <taxon>Fungi</taxon>
        <taxon>Fungi incertae sedis</taxon>
        <taxon>Zoopagomycota</taxon>
        <taxon>Kickxellomycotina</taxon>
        <taxon>Dimargaritomycetes</taxon>
        <taxon>Dimargaritales</taxon>
        <taxon>Dimargaritaceae</taxon>
        <taxon>Dimargaris</taxon>
    </lineage>
</organism>
<dbReference type="FunFam" id="3.40.50.300:FF:000109">
    <property type="entry name" value="Peroxisomal biogenesis factor 6"/>
    <property type="match status" value="1"/>
</dbReference>
<keyword evidence="7" id="KW-0472">Membrane</keyword>
<dbReference type="PANTHER" id="PTHR23077">
    <property type="entry name" value="AAA-FAMILY ATPASE"/>
    <property type="match status" value="1"/>
</dbReference>
<evidence type="ECO:0000256" key="8">
    <source>
        <dbReference type="ARBA" id="ARBA00034811"/>
    </source>
</evidence>